<comment type="subunit">
    <text evidence="3">Heptamer of 7 subunits arranged in a ring. Interacts with the chaperonin GroEL.</text>
</comment>
<evidence type="ECO:0000256" key="1">
    <source>
        <dbReference type="ARBA" id="ARBA00006975"/>
    </source>
</evidence>
<dbReference type="GO" id="GO:0046872">
    <property type="term" value="F:metal ion binding"/>
    <property type="evidence" value="ECO:0007669"/>
    <property type="project" value="TreeGrafter"/>
</dbReference>
<comment type="function">
    <text evidence="3 4">Together with the chaperonin GroEL, plays an essential role in assisting protein folding. The GroEL-GroES system forms a nano-cage that allows encapsulation of the non-native substrate proteins and provides a physical environment optimized to promote and accelerate protein folding. GroES binds to the apical surface of the GroEL ring, thereby capping the opening of the GroEL channel.</text>
</comment>
<evidence type="ECO:0000256" key="4">
    <source>
        <dbReference type="RuleBase" id="RU000535"/>
    </source>
</evidence>
<evidence type="ECO:0000256" key="3">
    <source>
        <dbReference type="HAMAP-Rule" id="MF_00580"/>
    </source>
</evidence>
<dbReference type="GO" id="GO:0005524">
    <property type="term" value="F:ATP binding"/>
    <property type="evidence" value="ECO:0007669"/>
    <property type="project" value="InterPro"/>
</dbReference>
<comment type="caution">
    <text evidence="5">The sequence shown here is derived from an EMBL/GenBank/DDBJ whole genome shotgun (WGS) entry which is preliminary data.</text>
</comment>
<dbReference type="InterPro" id="IPR020818">
    <property type="entry name" value="Chaperonin_GroES"/>
</dbReference>
<dbReference type="PANTHER" id="PTHR10772:SF63">
    <property type="entry name" value="20 KDA CHAPERONIN, CHLOROPLASTIC"/>
    <property type="match status" value="1"/>
</dbReference>
<proteinExistence type="inferred from homology"/>
<evidence type="ECO:0000313" key="5">
    <source>
        <dbReference type="EMBL" id="HGT71188.1"/>
    </source>
</evidence>
<dbReference type="GO" id="GO:0005737">
    <property type="term" value="C:cytoplasm"/>
    <property type="evidence" value="ECO:0007669"/>
    <property type="project" value="UniProtKB-SubCell"/>
</dbReference>
<dbReference type="PRINTS" id="PR00297">
    <property type="entry name" value="CHAPERONIN10"/>
</dbReference>
<accession>A0A7C4M130</accession>
<dbReference type="InterPro" id="IPR037124">
    <property type="entry name" value="Chaperonin_GroES_sf"/>
</dbReference>
<protein>
    <recommendedName>
        <fullName evidence="3">Co-chaperonin GroES</fullName>
    </recommendedName>
    <alternativeName>
        <fullName evidence="3">10 kDa chaperonin</fullName>
    </alternativeName>
    <alternativeName>
        <fullName evidence="3">Chaperonin-10</fullName>
        <shortName evidence="3">Cpn10</shortName>
    </alternativeName>
</protein>
<gene>
    <name evidence="3" type="primary">groES</name>
    <name evidence="3" type="synonym">groS</name>
    <name evidence="5" type="ORF">ENT43_02935</name>
</gene>
<evidence type="ECO:0000256" key="2">
    <source>
        <dbReference type="ARBA" id="ARBA00023186"/>
    </source>
</evidence>
<keyword evidence="2 3" id="KW-0143">Chaperone</keyword>
<dbReference type="SMART" id="SM00883">
    <property type="entry name" value="Cpn10"/>
    <property type="match status" value="1"/>
</dbReference>
<dbReference type="SUPFAM" id="SSF50129">
    <property type="entry name" value="GroES-like"/>
    <property type="match status" value="1"/>
</dbReference>
<dbReference type="InterPro" id="IPR011032">
    <property type="entry name" value="GroES-like_sf"/>
</dbReference>
<keyword evidence="3" id="KW-0963">Cytoplasm</keyword>
<dbReference type="Pfam" id="PF00166">
    <property type="entry name" value="Cpn10"/>
    <property type="match status" value="1"/>
</dbReference>
<comment type="subcellular location">
    <subcellularLocation>
        <location evidence="3">Cytoplasm</location>
    </subcellularLocation>
</comment>
<sequence>MKILPTQDKILVKPIKEDKPQVGGIIIPETVSGERPQKGEILAVGPGRKNPDGKIIPINLKVGDKIIFSKYSPTEIKENDEELFILSESDVLAIIE</sequence>
<dbReference type="GO" id="GO:0044183">
    <property type="term" value="F:protein folding chaperone"/>
    <property type="evidence" value="ECO:0007669"/>
    <property type="project" value="InterPro"/>
</dbReference>
<dbReference type="GO" id="GO:0051082">
    <property type="term" value="F:unfolded protein binding"/>
    <property type="evidence" value="ECO:0007669"/>
    <property type="project" value="TreeGrafter"/>
</dbReference>
<dbReference type="CDD" id="cd00320">
    <property type="entry name" value="cpn10"/>
    <property type="match status" value="1"/>
</dbReference>
<organism evidence="5">
    <name type="scientific">candidate division CPR3 bacterium</name>
    <dbReference type="NCBI Taxonomy" id="2268181"/>
    <lineage>
        <taxon>Bacteria</taxon>
        <taxon>Bacteria division CPR3</taxon>
    </lineage>
</organism>
<dbReference type="EMBL" id="DSYQ01000013">
    <property type="protein sequence ID" value="HGT71188.1"/>
    <property type="molecule type" value="Genomic_DNA"/>
</dbReference>
<name>A0A7C4M130_UNCC3</name>
<dbReference type="GO" id="GO:0051087">
    <property type="term" value="F:protein-folding chaperone binding"/>
    <property type="evidence" value="ECO:0007669"/>
    <property type="project" value="TreeGrafter"/>
</dbReference>
<dbReference type="HAMAP" id="MF_00580">
    <property type="entry name" value="CH10"/>
    <property type="match status" value="1"/>
</dbReference>
<reference evidence="5" key="1">
    <citation type="journal article" date="2020" name="mSystems">
        <title>Genome- and Community-Level Interaction Insights into Carbon Utilization and Element Cycling Functions of Hydrothermarchaeota in Hydrothermal Sediment.</title>
        <authorList>
            <person name="Zhou Z."/>
            <person name="Liu Y."/>
            <person name="Xu W."/>
            <person name="Pan J."/>
            <person name="Luo Z.H."/>
            <person name="Li M."/>
        </authorList>
    </citation>
    <scope>NUCLEOTIDE SEQUENCE [LARGE SCALE GENOMIC DNA]</scope>
    <source>
        <strain evidence="5">SpSt-579</strain>
    </source>
</reference>
<comment type="similarity">
    <text evidence="1 3 4">Belongs to the GroES chaperonin family.</text>
</comment>
<dbReference type="NCBIfam" id="NF001531">
    <property type="entry name" value="PRK00364.2-2"/>
    <property type="match status" value="1"/>
</dbReference>
<dbReference type="InterPro" id="IPR018369">
    <property type="entry name" value="Chaprnonin_Cpn10_CS"/>
</dbReference>
<dbReference type="PROSITE" id="PS00681">
    <property type="entry name" value="CHAPERONINS_CPN10"/>
    <property type="match status" value="1"/>
</dbReference>
<dbReference type="Gene3D" id="2.30.33.40">
    <property type="entry name" value="GroES chaperonin"/>
    <property type="match status" value="1"/>
</dbReference>
<dbReference type="PANTHER" id="PTHR10772">
    <property type="entry name" value="10 KDA HEAT SHOCK PROTEIN"/>
    <property type="match status" value="1"/>
</dbReference>
<dbReference type="FunFam" id="2.30.33.40:FF:000001">
    <property type="entry name" value="10 kDa chaperonin"/>
    <property type="match status" value="1"/>
</dbReference>
<dbReference type="AlphaFoldDB" id="A0A7C4M130"/>